<evidence type="ECO:0007829" key="4">
    <source>
        <dbReference type="PDB" id="4TQU"/>
    </source>
</evidence>
<dbReference type="PDB" id="1J1N">
    <property type="method" value="X-ray"/>
    <property type="resolution" value="1.60 A"/>
    <property type="chains" value="A/B=25-516"/>
</dbReference>
<dbReference type="PDB" id="5H71">
    <property type="method" value="X-ray"/>
    <property type="resolution" value="1.55 A"/>
    <property type="chains" value="A/B=25-516"/>
</dbReference>
<feature type="binding site" evidence="4">
    <location>
        <position position="203"/>
    </location>
    <ligand>
        <name>Ca(2+)</name>
        <dbReference type="ChEBI" id="CHEBI:29108"/>
        <label>3</label>
    </ligand>
</feature>
<reference evidence="2" key="3">
    <citation type="journal article" date="2003" name="J. Biol. Chem.">
        <title>Crystal structure of AlgQ2, a macromolecule (alginate)-binding protein of Sphingomonas sp. A1, complexed with an alginate tetrasaccharide at 1.6-A resolution.</title>
        <authorList>
            <person name="Mishima Y."/>
            <person name="Momma K."/>
            <person name="Hashimoto W."/>
            <person name="Mikami B."/>
            <person name="Murata K."/>
        </authorList>
    </citation>
    <scope>X-RAY CRYSTALLOGRAPHY (1.60 ANGSTROMS) OF 25-516 IN COMPLEX WITH CA(2+)</scope>
</reference>
<evidence type="ECO:0007829" key="9">
    <source>
        <dbReference type="PDB" id="6JHX"/>
    </source>
</evidence>
<feature type="binding site" evidence="7">
    <location>
        <position position="157"/>
    </location>
    <ligand>
        <name>Ca(2+)</name>
        <dbReference type="ChEBI" id="CHEBI:29108"/>
        <label>1</label>
    </ligand>
</feature>
<dbReference type="PDB" id="1KWH">
    <property type="method" value="X-ray"/>
    <property type="resolution" value="2.00 A"/>
    <property type="chains" value="A=25-516"/>
</dbReference>
<keyword evidence="2 3" id="KW-0479">Metal-binding</keyword>
<evidence type="ECO:0000313" key="1">
    <source>
        <dbReference type="EMBL" id="BAB03318.1"/>
    </source>
</evidence>
<feature type="binding site" evidence="7 8">
    <location>
        <position position="199"/>
    </location>
    <ligand>
        <name>Ca(2+)</name>
        <dbReference type="ChEBI" id="CHEBI:29108"/>
        <label>2</label>
    </ligand>
</feature>
<evidence type="ECO:0007829" key="5">
    <source>
        <dbReference type="PDB" id="4XIG"/>
    </source>
</evidence>
<dbReference type="PDB" id="4XTC">
    <property type="method" value="X-ray"/>
    <property type="resolution" value="3.60 A"/>
    <property type="chains" value="Q=1-516"/>
</dbReference>
<organism evidence="1">
    <name type="scientific">Sphingomonas sp</name>
    <dbReference type="NCBI Taxonomy" id="28214"/>
    <lineage>
        <taxon>Bacteria</taxon>
        <taxon>Pseudomonadati</taxon>
        <taxon>Pseudomonadota</taxon>
        <taxon>Alphaproteobacteria</taxon>
        <taxon>Sphingomonadales</taxon>
        <taxon>Sphingomonadaceae</taxon>
        <taxon>Sphingomonas</taxon>
    </lineage>
</organism>
<feature type="binding site" evidence="2 3">
    <location>
        <position position="204"/>
    </location>
    <ligand>
        <name>Ca(2+)</name>
        <dbReference type="ChEBI" id="CHEBI:29108"/>
        <label>2</label>
    </ligand>
</feature>
<feature type="binding site" evidence="3 8">
    <location>
        <position position="195"/>
    </location>
    <ligand>
        <name>Ca(2+)</name>
        <dbReference type="ChEBI" id="CHEBI:29108"/>
        <label>2</label>
    </ligand>
</feature>
<dbReference type="PDB" id="6JHX">
    <property type="method" value="X-ray"/>
    <property type="resolution" value="2.20 A"/>
    <property type="chains" value="A/B=25-516"/>
</dbReference>
<sequence>MKKMMLSVAAVATLMAFAAPVATAKEATWVTDKPLTLKIHMHFRDKWVWDENWPVAKESFRLTNVKLQSVANKAATNSQEQFNLMMASGDLPDVVGGDNLKDKFIQYGQEGAFVPLNKLIDQYAPHIKAFFKSHPEVERAIKAPDGNIYFIPYVPDGVVARGYFIREDWLKKLNLKPPQNIDELYTVLKAFKEKDPNGNGKADEVPFIDRHPDEVFRLVNFWGARSSGSDNYMDFYIDNGRVKHPWAETAFRDGMKHVAQWYKEGLIDKEIFTRKARAREQMFGGNLGGFTHDWFASTMTFNEGLAKTVPGFKLIPIAPPTNSKGQRWEEDSRQKVRPDGWAITVKNKNPVETIKFFDFYFSRPGRDISNFGVPGVTYDIKNGKAVFKDSVLKSPQPVNNQLYDMGAQIPIGFWQDYDYERQWTTPEAQAGIDMYVKGKYVMPGFEGVNMTREERAIYDKYWADVRTYMYEMGQAWVMGTKDVDKTWDEYQRQLKLRGLYQVLQMMQQAYDRQYKN</sequence>
<dbReference type="PDB" id="4TQU">
    <property type="method" value="X-ray"/>
    <property type="resolution" value="3.20 A"/>
    <property type="chains" value="Q=1-516"/>
</dbReference>
<reference evidence="5 6" key="5">
    <citation type="journal article" date="2017" name="J. Biol. Chem.">
        <title>A solute-binding protein in the closed conformation induces ATP hydrolysis in a bacterial ATP-binding cassette transporter involved in the import of alginate.</title>
        <authorList>
            <person name="Kaneko A."/>
            <person name="Uenishi K."/>
            <person name="Maruyama Y."/>
            <person name="Mizuno N."/>
            <person name="Baba S."/>
            <person name="Kumasaka T."/>
            <person name="Mikami B."/>
            <person name="Murata K."/>
            <person name="Hashimoto W."/>
        </authorList>
    </citation>
    <scope>X-RAY CRYSTALLOGRAPHY (1.55 ANGSTROMS) OF 25-516 IN COMPLEX WITH CA(2+)</scope>
</reference>
<keyword evidence="2 3" id="KW-0106">Calcium</keyword>
<feature type="binding site" evidence="4">
    <location>
        <position position="204"/>
    </location>
    <ligand>
        <name>Ca(2+)</name>
        <dbReference type="ChEBI" id="CHEBI:29108"/>
        <label>3</label>
    </ligand>
</feature>
<reference evidence="1" key="1">
    <citation type="journal article" date="2000" name="J. Bacteriol.">
        <title>A novel bacterial ATP-binding cassette transporter system that allows uptake of macromolecules.</title>
        <authorList>
            <person name="Momma K."/>
            <person name="Okamoto M."/>
            <person name="Mishima Y."/>
            <person name="Mori S."/>
            <person name="Hashimoto W."/>
            <person name="Murata K."/>
        </authorList>
    </citation>
    <scope>NUCLEOTIDE SEQUENCE</scope>
    <source>
        <strain evidence="1">A1</strain>
    </source>
</reference>
<proteinExistence type="evidence at protein level"/>
<feature type="binding site" evidence="4">
    <location>
        <position position="199"/>
    </location>
    <ligand>
        <name>Ca(2+)</name>
        <dbReference type="ChEBI" id="CHEBI:29108"/>
        <label>3</label>
    </ligand>
</feature>
<accession>A0ACD6B943</accession>
<evidence type="ECO:0007829" key="7">
    <source>
        <dbReference type="PDB" id="5H6U"/>
    </source>
</evidence>
<reference evidence="9" key="6">
    <citation type="submission" date="2019-02" db="PDB data bank">
        <title>Crystal structure of alginate-binding protein AlgQ2 without calcium ion.</title>
        <authorList>
            <person name="Okumura K."/>
            <person name="Maruyama Y."/>
            <person name="Mikami B."/>
            <person name="Murata K."/>
            <person name="Hashimoto W."/>
        </authorList>
    </citation>
    <scope>X-RAY CRYSTALLOGRAPHY (2.20 ANGSTROMS) OF 25-516</scope>
</reference>
<feature type="binding site" evidence="2 3">
    <location>
        <position position="203"/>
    </location>
    <ligand>
        <name>Ca(2+)</name>
        <dbReference type="ChEBI" id="CHEBI:29108"/>
        <label>2</label>
    </ligand>
</feature>
<name>A0ACD6B943_SPHSX</name>
<keyword evidence="2 3" id="KW-0002">3D-structure</keyword>
<reference evidence="3" key="2">
    <citation type="journal article" date="2002" name="J. Mol. Biol.">
        <title>Crystal structure of AlgQ2, a macromolecule (alginate)-binding protein of Sphingomonas sp. A1 at 2.0A resolution.</title>
        <authorList>
            <person name="Momma K."/>
            <person name="Mikami B."/>
            <person name="Mishima Y."/>
            <person name="Hashimoto W."/>
            <person name="Murata K."/>
        </authorList>
    </citation>
    <scope>X-RAY CRYSTALLOGRAPHY (2.00 ANGSTROMS) OF 25-516 IN COMPLEX WITH CA(2+)</scope>
</reference>
<dbReference type="EMBL" id="AB011415">
    <property type="protein sequence ID" value="BAB03318.1"/>
    <property type="molecule type" value="Genomic_DNA"/>
</dbReference>
<evidence type="ECO:0007829" key="2">
    <source>
        <dbReference type="PDB" id="1J1N"/>
    </source>
</evidence>
<evidence type="ECO:0007829" key="3">
    <source>
        <dbReference type="PDB" id="1KWH"/>
    </source>
</evidence>
<accession>Q9KWT5</accession>
<feature type="binding site" evidence="7">
    <location>
        <position position="460"/>
    </location>
    <ligand>
        <name>Ca(2+)</name>
        <dbReference type="ChEBI" id="CHEBI:29108"/>
        <label>4</label>
    </ligand>
</feature>
<gene>
    <name evidence="1" type="primary">algQ2</name>
</gene>
<feature type="binding site" evidence="2 3">
    <location>
        <position position="197"/>
    </location>
    <ligand>
        <name>Ca(2+)</name>
        <dbReference type="ChEBI" id="CHEBI:29108"/>
        <label>2</label>
    </ligand>
</feature>
<evidence type="ECO:0007829" key="8">
    <source>
        <dbReference type="PDB" id="5H71"/>
    </source>
</evidence>
<feature type="binding site" evidence="7">
    <location>
        <position position="464"/>
    </location>
    <ligand>
        <name>Ca(2+)</name>
        <dbReference type="ChEBI" id="CHEBI:29108"/>
        <label>4</label>
    </ligand>
</feature>
<evidence type="ECO:0007829" key="6">
    <source>
        <dbReference type="PDB" id="4XTC"/>
    </source>
</evidence>
<feature type="binding site" evidence="2 3">
    <location>
        <position position="201"/>
    </location>
    <ligand>
        <name>Ca(2+)</name>
        <dbReference type="ChEBI" id="CHEBI:29108"/>
        <label>2</label>
    </ligand>
</feature>
<protein>
    <submittedName>
        <fullName evidence="1">AlgQ2</fullName>
    </submittedName>
</protein>
<reference evidence="4" key="4">
    <citation type="journal article" date="2015" name="Structure">
        <title>Structure of a Bacterial ABC Transporter Involved in the Import of an Acidic Polysaccharide Alginate.</title>
        <authorList>
            <person name="Maruyama Y."/>
            <person name="Itoh T."/>
            <person name="Kaneko A."/>
            <person name="Nishitani Y."/>
            <person name="Mikami B."/>
            <person name="Hashimoto W."/>
            <person name="Murata K."/>
        </authorList>
    </citation>
    <scope>X-RAY CRYSTALLOGRAPHY (3.20 ANGSTROMS) OF 1-516 IN COMPLEX WITH CA(2+)</scope>
</reference>
<dbReference type="PDB" id="5H6U">
    <property type="method" value="X-ray"/>
    <property type="resolution" value="2.01 A"/>
    <property type="chains" value="A/B=28-514"/>
</dbReference>
<dbReference type="PDB" id="4XIG">
    <property type="method" value="X-ray"/>
    <property type="resolution" value="3.40 A"/>
    <property type="chains" value="Q=1-516"/>
</dbReference>